<evidence type="ECO:0000256" key="1">
    <source>
        <dbReference type="ARBA" id="ARBA00022723"/>
    </source>
</evidence>
<organism evidence="6 7">
    <name type="scientific">Modicella reniformis</name>
    <dbReference type="NCBI Taxonomy" id="1440133"/>
    <lineage>
        <taxon>Eukaryota</taxon>
        <taxon>Fungi</taxon>
        <taxon>Fungi incertae sedis</taxon>
        <taxon>Mucoromycota</taxon>
        <taxon>Mortierellomycotina</taxon>
        <taxon>Mortierellomycetes</taxon>
        <taxon>Mortierellales</taxon>
        <taxon>Mortierellaceae</taxon>
        <taxon>Modicella</taxon>
    </lineage>
</organism>
<keyword evidence="4" id="KW-1133">Transmembrane helix</keyword>
<evidence type="ECO:0000259" key="5">
    <source>
        <dbReference type="PROSITE" id="PS51292"/>
    </source>
</evidence>
<feature type="transmembrane region" description="Helical" evidence="4">
    <location>
        <begin position="138"/>
        <end position="158"/>
    </location>
</feature>
<accession>A0A9P6IQE7</accession>
<keyword evidence="7" id="KW-1185">Reference proteome</keyword>
<dbReference type="Proteomes" id="UP000749646">
    <property type="component" value="Unassembled WGS sequence"/>
</dbReference>
<proteinExistence type="predicted"/>
<evidence type="ECO:0000256" key="4">
    <source>
        <dbReference type="SAM" id="Phobius"/>
    </source>
</evidence>
<keyword evidence="1" id="KW-0479">Metal-binding</keyword>
<dbReference type="InterPro" id="IPR011016">
    <property type="entry name" value="Znf_RING-CH"/>
</dbReference>
<comment type="caution">
    <text evidence="6">The sequence shown here is derived from an EMBL/GenBank/DDBJ whole genome shotgun (WGS) entry which is preliminary data.</text>
</comment>
<dbReference type="Pfam" id="PF12906">
    <property type="entry name" value="RINGv"/>
    <property type="match status" value="1"/>
</dbReference>
<dbReference type="Gene3D" id="3.30.40.10">
    <property type="entry name" value="Zinc/RING finger domain, C3HC4 (zinc finger)"/>
    <property type="match status" value="1"/>
</dbReference>
<feature type="transmembrane region" description="Helical" evidence="4">
    <location>
        <begin position="199"/>
        <end position="219"/>
    </location>
</feature>
<dbReference type="PANTHER" id="PTHR46347">
    <property type="entry name" value="RING/FYVE/PHD ZINC FINGER SUPERFAMILY PROTEIN"/>
    <property type="match status" value="1"/>
</dbReference>
<evidence type="ECO:0000256" key="2">
    <source>
        <dbReference type="ARBA" id="ARBA00022771"/>
    </source>
</evidence>
<keyword evidence="3" id="KW-0862">Zinc</keyword>
<dbReference type="GO" id="GO:0008270">
    <property type="term" value="F:zinc ion binding"/>
    <property type="evidence" value="ECO:0007669"/>
    <property type="project" value="UniProtKB-KW"/>
</dbReference>
<feature type="non-terminal residue" evidence="6">
    <location>
        <position position="1"/>
    </location>
</feature>
<dbReference type="InterPro" id="IPR013083">
    <property type="entry name" value="Znf_RING/FYVE/PHD"/>
</dbReference>
<dbReference type="PANTHER" id="PTHR46347:SF1">
    <property type="entry name" value="RING_FYVE_PHD ZINC FINGER SUPERFAMILY PROTEIN"/>
    <property type="match status" value="1"/>
</dbReference>
<keyword evidence="4" id="KW-0812">Transmembrane</keyword>
<evidence type="ECO:0000313" key="7">
    <source>
        <dbReference type="Proteomes" id="UP000749646"/>
    </source>
</evidence>
<dbReference type="AlphaFoldDB" id="A0A9P6IQE7"/>
<dbReference type="CDD" id="cd16495">
    <property type="entry name" value="RING_CH-C4HC3_MARCH"/>
    <property type="match status" value="1"/>
</dbReference>
<sequence>MNSSSLQGSNPVHLPSDVDNVQAEELQHLLANSLVDSTAPIVDIGGASSTSLKLDSKTGHQNSISDEPYCRVCFQTTDDTNSESDKLISPCLCKGSSRHIHLGCLQRWREMAPKRESYYRCDTCHYDYLIVRPRIAKILGLPWFLHIITATMYLVLWYTTSWWGSILNKAKIWEWKQLRVFAQFDFCSMSFCGLDGAEYAWGLFVLAIVGLLFLIVYAAH</sequence>
<evidence type="ECO:0000256" key="3">
    <source>
        <dbReference type="ARBA" id="ARBA00022833"/>
    </source>
</evidence>
<protein>
    <recommendedName>
        <fullName evidence="5">RING-CH-type domain-containing protein</fullName>
    </recommendedName>
</protein>
<keyword evidence="2" id="KW-0863">Zinc-finger</keyword>
<dbReference type="SMART" id="SM00744">
    <property type="entry name" value="RINGv"/>
    <property type="match status" value="1"/>
</dbReference>
<dbReference type="SUPFAM" id="SSF57850">
    <property type="entry name" value="RING/U-box"/>
    <property type="match status" value="1"/>
</dbReference>
<dbReference type="EMBL" id="JAAAHW010008422">
    <property type="protein sequence ID" value="KAF9944351.1"/>
    <property type="molecule type" value="Genomic_DNA"/>
</dbReference>
<keyword evidence="4" id="KW-0472">Membrane</keyword>
<evidence type="ECO:0000313" key="6">
    <source>
        <dbReference type="EMBL" id="KAF9944351.1"/>
    </source>
</evidence>
<gene>
    <name evidence="6" type="ORF">BGZ65_012194</name>
</gene>
<feature type="domain" description="RING-CH-type" evidence="5">
    <location>
        <begin position="62"/>
        <end position="131"/>
    </location>
</feature>
<name>A0A9P6IQE7_9FUNG</name>
<reference evidence="6" key="1">
    <citation type="journal article" date="2020" name="Fungal Divers.">
        <title>Resolving the Mortierellaceae phylogeny through synthesis of multi-gene phylogenetics and phylogenomics.</title>
        <authorList>
            <person name="Vandepol N."/>
            <person name="Liber J."/>
            <person name="Desiro A."/>
            <person name="Na H."/>
            <person name="Kennedy M."/>
            <person name="Barry K."/>
            <person name="Grigoriev I.V."/>
            <person name="Miller A.N."/>
            <person name="O'Donnell K."/>
            <person name="Stajich J.E."/>
            <person name="Bonito G."/>
        </authorList>
    </citation>
    <scope>NUCLEOTIDE SEQUENCE</scope>
    <source>
        <strain evidence="6">MES-2147</strain>
    </source>
</reference>
<dbReference type="OrthoDB" id="264354at2759"/>
<dbReference type="PROSITE" id="PS51292">
    <property type="entry name" value="ZF_RING_CH"/>
    <property type="match status" value="1"/>
</dbReference>